<dbReference type="EMBL" id="JAPFFF010000013">
    <property type="protein sequence ID" value="KAK8871576.1"/>
    <property type="molecule type" value="Genomic_DNA"/>
</dbReference>
<dbReference type="InterPro" id="IPR032675">
    <property type="entry name" value="LRR_dom_sf"/>
</dbReference>
<dbReference type="Proteomes" id="UP001470230">
    <property type="component" value="Unassembled WGS sequence"/>
</dbReference>
<feature type="region of interest" description="Disordered" evidence="3">
    <location>
        <begin position="838"/>
        <end position="860"/>
    </location>
</feature>
<accession>A0ABR2J110</accession>
<feature type="region of interest" description="Disordered" evidence="3">
    <location>
        <begin position="1071"/>
        <end position="1104"/>
    </location>
</feature>
<feature type="compositionally biased region" description="Basic and acidic residues" evidence="3">
    <location>
        <begin position="1071"/>
        <end position="1082"/>
    </location>
</feature>
<gene>
    <name evidence="4" type="ORF">M9Y10_007309</name>
</gene>
<keyword evidence="2" id="KW-0677">Repeat</keyword>
<dbReference type="CDD" id="cd21098">
    <property type="entry name" value="IQCG-IQCD"/>
    <property type="match status" value="1"/>
</dbReference>
<feature type="compositionally biased region" description="Basic and acidic residues" evidence="3">
    <location>
        <begin position="1093"/>
        <end position="1104"/>
    </location>
</feature>
<dbReference type="SMART" id="SM00015">
    <property type="entry name" value="IQ"/>
    <property type="match status" value="3"/>
</dbReference>
<dbReference type="PANTHER" id="PTHR15454">
    <property type="entry name" value="NISCHARIN RELATED"/>
    <property type="match status" value="1"/>
</dbReference>
<feature type="compositionally biased region" description="Basic and acidic residues" evidence="3">
    <location>
        <begin position="974"/>
        <end position="993"/>
    </location>
</feature>
<keyword evidence="5" id="KW-1185">Reference proteome</keyword>
<reference evidence="4 5" key="1">
    <citation type="submission" date="2024-04" db="EMBL/GenBank/DDBJ databases">
        <title>Tritrichomonas musculus Genome.</title>
        <authorList>
            <person name="Alves-Ferreira E."/>
            <person name="Grigg M."/>
            <person name="Lorenzi H."/>
            <person name="Galac M."/>
        </authorList>
    </citation>
    <scope>NUCLEOTIDE SEQUENCE [LARGE SCALE GENOMIC DNA]</scope>
    <source>
        <strain evidence="4 5">EAF2021</strain>
    </source>
</reference>
<evidence type="ECO:0000256" key="1">
    <source>
        <dbReference type="ARBA" id="ARBA00022614"/>
    </source>
</evidence>
<dbReference type="Pfam" id="PF00612">
    <property type="entry name" value="IQ"/>
    <property type="match status" value="2"/>
</dbReference>
<evidence type="ECO:0000313" key="4">
    <source>
        <dbReference type="EMBL" id="KAK8871576.1"/>
    </source>
</evidence>
<sequence>MDPGFSVLTQDIIYEAAEIANKSTPLTDIKYIGLSDRYTDLSILTKLSNLRIISFRLCAIQYFPEELFQLTSLQIIDLSGNLISYLPSREKFSSLVNLYQLNLGDNKISSINELTKLDSLNNLRQLVLTGNICLLPKDSFDQIVFMFPKLIVLNDSIITSQYRASLLNLSESSEDSILPLSTIDNYIFIYVKYIRSSTTDRYYLRSTAQSFSLSKVIRHFSTIDKMQSIYRGFRQRKKYKLLKHSTKYLFNFFSFWYQRRVNAANKIRSNFLHFQLRQRIKEIVSARKIQSVWRGYQIRRLCIVSIFEKDDIFTFYIASSHLRRLKRFLEKRNFPFPEEEVPSNYRKIRLIDAHKQCLPGSPIVIYTIDNSALIRPLKVKKPLTYSIWCGHDHSLKKMETKVTKEGVNFSPECLMGVISYKPYVKPIKPFKPPVYDTLFCCKYKDKKTFTEIISQLLAEMPSRIRLFPEKTVRTISSLLVIQSSCRSFLVRGRTFKKVKKKALEKRAAQCIKNFLHSTFFKQTITHSLEVLHFFRSLPDTNVFYITKAKLDKIYLAKVATKYKVNFGYSSERFVMIQPGDMQLPMLFIPTGRLVFSQQDIPSLFKFGVSSMKVSPSMLHEPMPAKWLRRHKIVRLTFANPEEARLRISLYSYLTTDFKSVMQESDVIRFCAANSIRNAWVGFIMRKTIMHIGMQAGKKLNLQCLIKHNISEKKWKKKRVRKKRQVEDDNFEYYYDYVDNDEYNRSNRLSLNYNGGTDDSTTKILRRKDISPDEAIDILRFNFNPWKKDVKLYKELKPPGDLSETDSHSQSQELPQREPTQSMLGMGLVDTLENAFARTNPIDDQNRQNAHKKSKNSLTTAMPIKKPLVASLRFPKKPFKFEIELESQKIFAPTLHQITLKDRYSLNSLLSSTANRKKLSNTLQRPLPLPDLKRPNTPTESLTENRQKTKEEEEEERDDSNSKSIVPRVRPLKPSFDDTQKVEKNGDVKSSQHSDGFARKMMQIAFTKLVRLKQVGMAIEKAMAVDKAKVANMKKANQTRLEIEHMKKLNESQKEADVTQLRMRSKAEKKELDGVRSELESRAARARTRKAQKMRSEHEREVQKMTQDRNFAKKIVSISKMAIDSEKVHQKNEQKKKAVSVGLSSEKVRMSELDSKNKYRELKSQMQTRKQQEASWGKKLASQKVEDAKISHIEKLNRVNSIRLNTLKKRSKLAAIENSSVKIKIDVVEDEVEGASRLIGNYVGKYCGEVESHLLVEIINDILS</sequence>
<evidence type="ECO:0000256" key="2">
    <source>
        <dbReference type="ARBA" id="ARBA00022737"/>
    </source>
</evidence>
<evidence type="ECO:0000313" key="5">
    <source>
        <dbReference type="Proteomes" id="UP001470230"/>
    </source>
</evidence>
<dbReference type="PROSITE" id="PS51450">
    <property type="entry name" value="LRR"/>
    <property type="match status" value="1"/>
</dbReference>
<dbReference type="SUPFAM" id="SSF52075">
    <property type="entry name" value="Outer arm dynein light chain 1"/>
    <property type="match status" value="1"/>
</dbReference>
<evidence type="ECO:0000256" key="3">
    <source>
        <dbReference type="SAM" id="MobiDB-lite"/>
    </source>
</evidence>
<dbReference type="InterPro" id="IPR000048">
    <property type="entry name" value="IQ_motif_EF-hand-BS"/>
</dbReference>
<feature type="compositionally biased region" description="Polar residues" evidence="3">
    <location>
        <begin position="807"/>
        <end position="821"/>
    </location>
</feature>
<organism evidence="4 5">
    <name type="scientific">Tritrichomonas musculus</name>
    <dbReference type="NCBI Taxonomy" id="1915356"/>
    <lineage>
        <taxon>Eukaryota</taxon>
        <taxon>Metamonada</taxon>
        <taxon>Parabasalia</taxon>
        <taxon>Tritrichomonadida</taxon>
        <taxon>Tritrichomonadidae</taxon>
        <taxon>Tritrichomonas</taxon>
    </lineage>
</organism>
<dbReference type="Gene3D" id="3.80.10.10">
    <property type="entry name" value="Ribonuclease Inhibitor"/>
    <property type="match status" value="1"/>
</dbReference>
<proteinExistence type="predicted"/>
<feature type="region of interest" description="Disordered" evidence="3">
    <location>
        <begin position="796"/>
        <end position="821"/>
    </location>
</feature>
<dbReference type="InterPro" id="IPR001611">
    <property type="entry name" value="Leu-rich_rpt"/>
</dbReference>
<feature type="region of interest" description="Disordered" evidence="3">
    <location>
        <begin position="916"/>
        <end position="993"/>
    </location>
</feature>
<name>A0ABR2J110_9EUKA</name>
<feature type="compositionally biased region" description="Basic residues" evidence="3">
    <location>
        <begin position="1083"/>
        <end position="1092"/>
    </location>
</feature>
<evidence type="ECO:0008006" key="6">
    <source>
        <dbReference type="Google" id="ProtNLM"/>
    </source>
</evidence>
<comment type="caution">
    <text evidence="4">The sequence shown here is derived from an EMBL/GenBank/DDBJ whole genome shotgun (WGS) entry which is preliminary data.</text>
</comment>
<keyword evidence="1" id="KW-0433">Leucine-rich repeat</keyword>
<protein>
    <recommendedName>
        <fullName evidence="6">Leucine Rich Repeat family protein</fullName>
    </recommendedName>
</protein>
<dbReference type="PROSITE" id="PS50096">
    <property type="entry name" value="IQ"/>
    <property type="match status" value="2"/>
</dbReference>